<feature type="transmembrane region" description="Helical" evidence="1">
    <location>
        <begin position="12"/>
        <end position="33"/>
    </location>
</feature>
<evidence type="ECO:0000313" key="3">
    <source>
        <dbReference type="Proteomes" id="UP000828872"/>
    </source>
</evidence>
<keyword evidence="1" id="KW-0812">Transmembrane</keyword>
<proteinExistence type="predicted"/>
<gene>
    <name evidence="2" type="ORF">cd4_090</name>
</gene>
<keyword evidence="1" id="KW-0472">Membrane</keyword>
<reference evidence="2 3" key="1">
    <citation type="journal article" date="2021" name="Microbiol. Resour. Announc.">
        <title>Genome Sequences of Bacteriophages cd2, cd3, and cd4, which Specifically Target Carnobacterium divergens.</title>
        <authorList>
            <person name="Zhang P."/>
            <person name="Britton A.P."/>
            <person name="Visser K.A."/>
            <person name="Welke C.A."/>
            <person name="Wassink H."/>
            <person name="Prins E."/>
            <person name="Yang X."/>
            <person name="Martin-Visscher L.A."/>
        </authorList>
    </citation>
    <scope>NUCLEOTIDE SEQUENCE [LARGE SCALE GENOMIC DNA]</scope>
    <source>
        <strain evidence="3">cd4</strain>
    </source>
</reference>
<evidence type="ECO:0000256" key="1">
    <source>
        <dbReference type="SAM" id="Phobius"/>
    </source>
</evidence>
<accession>A0AAE7VHZ3</accession>
<organism evidence="2 3">
    <name type="scientific">Carnobacterium phage cd4</name>
    <dbReference type="NCBI Taxonomy" id="2849246"/>
    <lineage>
        <taxon>Viruses</taxon>
        <taxon>Duplodnaviria</taxon>
        <taxon>Heunggongvirae</taxon>
        <taxon>Uroviricota</taxon>
        <taxon>Caudoviricetes</taxon>
        <taxon>Carnodivirus</taxon>
        <taxon>Carnodivirus cd4-like</taxon>
    </lineage>
</organism>
<protein>
    <submittedName>
        <fullName evidence="2">Uncharacterized protein</fullName>
    </submittedName>
</protein>
<sequence length="40" mass="4873">MIKAFQRSSVLTFNNLITLYHVFKFITSIMFTFDAFRYIF</sequence>
<evidence type="ECO:0000313" key="2">
    <source>
        <dbReference type="EMBL" id="QXP45420.1"/>
    </source>
</evidence>
<dbReference type="EMBL" id="MZ399596">
    <property type="protein sequence ID" value="QXP45420.1"/>
    <property type="molecule type" value="Genomic_DNA"/>
</dbReference>
<keyword evidence="1" id="KW-1133">Transmembrane helix</keyword>
<keyword evidence="3" id="KW-1185">Reference proteome</keyword>
<name>A0AAE7VHZ3_9CAUD</name>
<dbReference type="Proteomes" id="UP000828872">
    <property type="component" value="Segment"/>
</dbReference>